<sequence>MERFRQSVGREEAPKLNDHRKTINPSRSIEYDESSPLKLPPINKNRVDRSQIKDSQHMRDGSPYSTALREGLSKGKLSNRYKAARIFPTYGCWQPKEGHYQSTKYRLEAKFSEADPTTPSSRQFFHKNDFMKKYTEEMLKAKNMMNDKQ</sequence>
<comment type="caution">
    <text evidence="2">The sequence shown here is derived from an EMBL/GenBank/DDBJ whole genome shotgun (WGS) entry which is preliminary data.</text>
</comment>
<evidence type="ECO:0000313" key="2">
    <source>
        <dbReference type="EMBL" id="CAI2380531.1"/>
    </source>
</evidence>
<feature type="region of interest" description="Disordered" evidence="1">
    <location>
        <begin position="1"/>
        <end position="67"/>
    </location>
</feature>
<gene>
    <name evidence="2" type="ORF">ECRASSUSDP1_LOCUS21967</name>
</gene>
<accession>A0AAD1XWD0</accession>
<evidence type="ECO:0000256" key="1">
    <source>
        <dbReference type="SAM" id="MobiDB-lite"/>
    </source>
</evidence>
<dbReference type="EMBL" id="CAMPGE010022493">
    <property type="protein sequence ID" value="CAI2380531.1"/>
    <property type="molecule type" value="Genomic_DNA"/>
</dbReference>
<dbReference type="AlphaFoldDB" id="A0AAD1XWD0"/>
<feature type="compositionally biased region" description="Basic and acidic residues" evidence="1">
    <location>
        <begin position="1"/>
        <end position="21"/>
    </location>
</feature>
<reference evidence="2" key="1">
    <citation type="submission" date="2023-07" db="EMBL/GenBank/DDBJ databases">
        <authorList>
            <consortium name="AG Swart"/>
            <person name="Singh M."/>
            <person name="Singh A."/>
            <person name="Seah K."/>
            <person name="Emmerich C."/>
        </authorList>
    </citation>
    <scope>NUCLEOTIDE SEQUENCE</scope>
    <source>
        <strain evidence="2">DP1</strain>
    </source>
</reference>
<protein>
    <submittedName>
        <fullName evidence="2">Uncharacterized protein</fullName>
    </submittedName>
</protein>
<name>A0AAD1XWD0_EUPCR</name>
<keyword evidence="3" id="KW-1185">Reference proteome</keyword>
<feature type="compositionally biased region" description="Basic and acidic residues" evidence="1">
    <location>
        <begin position="45"/>
        <end position="60"/>
    </location>
</feature>
<dbReference type="Proteomes" id="UP001295684">
    <property type="component" value="Unassembled WGS sequence"/>
</dbReference>
<evidence type="ECO:0000313" key="3">
    <source>
        <dbReference type="Proteomes" id="UP001295684"/>
    </source>
</evidence>
<organism evidence="2 3">
    <name type="scientific">Euplotes crassus</name>
    <dbReference type="NCBI Taxonomy" id="5936"/>
    <lineage>
        <taxon>Eukaryota</taxon>
        <taxon>Sar</taxon>
        <taxon>Alveolata</taxon>
        <taxon>Ciliophora</taxon>
        <taxon>Intramacronucleata</taxon>
        <taxon>Spirotrichea</taxon>
        <taxon>Hypotrichia</taxon>
        <taxon>Euplotida</taxon>
        <taxon>Euplotidae</taxon>
        <taxon>Moneuplotes</taxon>
    </lineage>
</organism>
<proteinExistence type="predicted"/>